<gene>
    <name evidence="1" type="ORF">LCGC14_2686230</name>
</gene>
<dbReference type="EMBL" id="LAZR01047491">
    <property type="protein sequence ID" value="KKK94103.1"/>
    <property type="molecule type" value="Genomic_DNA"/>
</dbReference>
<name>A0A0F8ZJW7_9ZZZZ</name>
<dbReference type="Gene3D" id="1.25.40.10">
    <property type="entry name" value="Tetratricopeptide repeat domain"/>
    <property type="match status" value="1"/>
</dbReference>
<protein>
    <submittedName>
        <fullName evidence="1">Uncharacterized protein</fullName>
    </submittedName>
</protein>
<dbReference type="SUPFAM" id="SSF48452">
    <property type="entry name" value="TPR-like"/>
    <property type="match status" value="1"/>
</dbReference>
<accession>A0A0F8ZJW7</accession>
<dbReference type="InterPro" id="IPR011990">
    <property type="entry name" value="TPR-like_helical_dom_sf"/>
</dbReference>
<comment type="caution">
    <text evidence="1">The sequence shown here is derived from an EMBL/GenBank/DDBJ whole genome shotgun (WGS) entry which is preliminary data.</text>
</comment>
<evidence type="ECO:0000313" key="1">
    <source>
        <dbReference type="EMBL" id="KKK94103.1"/>
    </source>
</evidence>
<dbReference type="AlphaFoldDB" id="A0A0F8ZJW7"/>
<proteinExistence type="predicted"/>
<reference evidence="1" key="1">
    <citation type="journal article" date="2015" name="Nature">
        <title>Complex archaea that bridge the gap between prokaryotes and eukaryotes.</title>
        <authorList>
            <person name="Spang A."/>
            <person name="Saw J.H."/>
            <person name="Jorgensen S.L."/>
            <person name="Zaremba-Niedzwiedzka K."/>
            <person name="Martijn J."/>
            <person name="Lind A.E."/>
            <person name="van Eijk R."/>
            <person name="Schleper C."/>
            <person name="Guy L."/>
            <person name="Ettema T.J."/>
        </authorList>
    </citation>
    <scope>NUCLEOTIDE SEQUENCE</scope>
</reference>
<organism evidence="1">
    <name type="scientific">marine sediment metagenome</name>
    <dbReference type="NCBI Taxonomy" id="412755"/>
    <lineage>
        <taxon>unclassified sequences</taxon>
        <taxon>metagenomes</taxon>
        <taxon>ecological metagenomes</taxon>
    </lineage>
</organism>
<feature type="non-terminal residue" evidence="1">
    <location>
        <position position="1"/>
    </location>
</feature>
<sequence>YNLGSTYYFKGVLDPAINTWEKAAKINPFYKDLQNNLIVSYNKKKKELSEKPIDGQRKTLNDEHVKIDKEFSVALPAQKKEEEMKAEERFWANVIKGGDDEGD</sequence>